<dbReference type="KEGG" id="bba:Bd2124"/>
<sequence length="89" mass="9981">MKKIVLVSVLGTAAIANAQTGLRTTHSTTMEGLRDARKQMEVQTENSILEKLEAQRMEDEKKRFREFDSLNFSVVNDDTQTSAPTTSSF</sequence>
<organism evidence="2 3">
    <name type="scientific">Bdellovibrio bacteriovorus (strain ATCC 15356 / DSM 50701 / NCIMB 9529 / HD100)</name>
    <dbReference type="NCBI Taxonomy" id="264462"/>
    <lineage>
        <taxon>Bacteria</taxon>
        <taxon>Pseudomonadati</taxon>
        <taxon>Bdellovibrionota</taxon>
        <taxon>Bdellovibrionia</taxon>
        <taxon>Bdellovibrionales</taxon>
        <taxon>Pseudobdellovibrionaceae</taxon>
        <taxon>Bdellovibrio</taxon>
    </lineage>
</organism>
<gene>
    <name evidence="2" type="ordered locus">Bd2124</name>
</gene>
<keyword evidence="3" id="KW-1185">Reference proteome</keyword>
<proteinExistence type="predicted"/>
<keyword evidence="1" id="KW-0732">Signal</keyword>
<dbReference type="EMBL" id="BX842651">
    <property type="protein sequence ID" value="CAE79965.1"/>
    <property type="molecule type" value="Genomic_DNA"/>
</dbReference>
<dbReference type="AlphaFoldDB" id="Q6ML92"/>
<feature type="signal peptide" evidence="1">
    <location>
        <begin position="1"/>
        <end position="18"/>
    </location>
</feature>
<evidence type="ECO:0000256" key="1">
    <source>
        <dbReference type="SAM" id="SignalP"/>
    </source>
</evidence>
<dbReference type="HOGENOM" id="CLU_188911_0_0_7"/>
<evidence type="ECO:0000313" key="2">
    <source>
        <dbReference type="EMBL" id="CAE79965.1"/>
    </source>
</evidence>
<protein>
    <submittedName>
        <fullName evidence="2">Uncharacterized protein</fullName>
    </submittedName>
</protein>
<name>Q6ML92_BDEBA</name>
<dbReference type="GeneID" id="93013066"/>
<evidence type="ECO:0000313" key="3">
    <source>
        <dbReference type="Proteomes" id="UP000008080"/>
    </source>
</evidence>
<dbReference type="Proteomes" id="UP000008080">
    <property type="component" value="Chromosome"/>
</dbReference>
<feature type="chain" id="PRO_5004276657" evidence="1">
    <location>
        <begin position="19"/>
        <end position="89"/>
    </location>
</feature>
<reference evidence="2 3" key="1">
    <citation type="journal article" date="2004" name="Science">
        <title>A predator unmasked: life cycle of Bdellovibrio bacteriovorus from a genomic perspective.</title>
        <authorList>
            <person name="Rendulic S."/>
            <person name="Jagtap P."/>
            <person name="Rosinus A."/>
            <person name="Eppinger M."/>
            <person name="Baar C."/>
            <person name="Lanz C."/>
            <person name="Keller H."/>
            <person name="Lambert C."/>
            <person name="Evans K.J."/>
            <person name="Goesmann A."/>
            <person name="Meyer F."/>
            <person name="Sockett R.E."/>
            <person name="Schuster S.C."/>
        </authorList>
    </citation>
    <scope>NUCLEOTIDE SEQUENCE [LARGE SCALE GENOMIC DNA]</scope>
    <source>
        <strain evidence="3">ATCC 15356 / DSM 50701 / NCIMB 9529 / HD100</strain>
    </source>
</reference>
<dbReference type="RefSeq" id="WP_011164567.1">
    <property type="nucleotide sequence ID" value="NC_005363.1"/>
</dbReference>
<accession>Q6ML92</accession>